<evidence type="ECO:0000256" key="1">
    <source>
        <dbReference type="ARBA" id="ARBA00006754"/>
    </source>
</evidence>
<proteinExistence type="inferred from homology"/>
<dbReference type="Pfam" id="PF13556">
    <property type="entry name" value="HTH_30"/>
    <property type="match status" value="1"/>
</dbReference>
<dbReference type="InterPro" id="IPR041522">
    <property type="entry name" value="CdaR_GGDEF"/>
</dbReference>
<protein>
    <submittedName>
        <fullName evidence="4">PucR family transcriptional regulator</fullName>
    </submittedName>
</protein>
<accession>A0A4Q9DTG9</accession>
<name>A0A4Q9DTG9_9BACL</name>
<dbReference type="Proteomes" id="UP000293142">
    <property type="component" value="Unassembled WGS sequence"/>
</dbReference>
<dbReference type="EMBL" id="SIRE01000007">
    <property type="protein sequence ID" value="TBL79435.1"/>
    <property type="molecule type" value="Genomic_DNA"/>
</dbReference>
<evidence type="ECO:0000259" key="3">
    <source>
        <dbReference type="Pfam" id="PF17853"/>
    </source>
</evidence>
<dbReference type="OrthoDB" id="9792148at2"/>
<organism evidence="4 5">
    <name type="scientific">Paenibacillus thalictri</name>
    <dbReference type="NCBI Taxonomy" id="2527873"/>
    <lineage>
        <taxon>Bacteria</taxon>
        <taxon>Bacillati</taxon>
        <taxon>Bacillota</taxon>
        <taxon>Bacilli</taxon>
        <taxon>Bacillales</taxon>
        <taxon>Paenibacillaceae</taxon>
        <taxon>Paenibacillus</taxon>
    </lineage>
</organism>
<keyword evidence="5" id="KW-1185">Reference proteome</keyword>
<evidence type="ECO:0000313" key="5">
    <source>
        <dbReference type="Proteomes" id="UP000293142"/>
    </source>
</evidence>
<feature type="domain" description="PucR C-terminal helix-turn-helix" evidence="2">
    <location>
        <begin position="345"/>
        <end position="402"/>
    </location>
</feature>
<dbReference type="PANTHER" id="PTHR33744">
    <property type="entry name" value="CARBOHYDRATE DIACID REGULATOR"/>
    <property type="match status" value="1"/>
</dbReference>
<comment type="similarity">
    <text evidence="1">Belongs to the CdaR family.</text>
</comment>
<dbReference type="InterPro" id="IPR042070">
    <property type="entry name" value="PucR_C-HTH_sf"/>
</dbReference>
<gene>
    <name evidence="4" type="ORF">EYB31_11005</name>
</gene>
<sequence>MMIEKDWLDRPFENFMELADAIGETLECPVTIENANHQLIAYSSHHATTDPVRTATIISRQVPEHVTGALWKSGVLRMLMESDSPVKVKAIADMGLGERTVISIRHHGDVLGYIWVLEEGRPLDAKGTALLVKAAGIAKQLMLQLQMHKHKEDEGRHNFFWQLLTGQGQTDEWIRGKAASLHMQLPERFQIVLFQADTDMALNVIRQMQYLMSAAENTQIVVQVRDGRQFILLVSPSAFSRSDSSGSTLIGYVTRHMLERFGTVLEGAAGLAYDSYTLVAQSYKEAQQLLELKRRFPRELRLVRDYHSLGYYRYLPLIHTQQRSPFETGVIAKLRNYDREHNNCLLDTLKAFLELDSNIKDTADALQIHPNTLNYRLKRISEIGDIDLKNMDHKVTVYLELKLEHL</sequence>
<evidence type="ECO:0000259" key="2">
    <source>
        <dbReference type="Pfam" id="PF13556"/>
    </source>
</evidence>
<reference evidence="4 5" key="1">
    <citation type="submission" date="2019-02" db="EMBL/GenBank/DDBJ databases">
        <title>Paenibacillus sp. nov., isolated from surface-sterilized tissue of Thalictrum simplex L.</title>
        <authorList>
            <person name="Tuo L."/>
        </authorList>
    </citation>
    <scope>NUCLEOTIDE SEQUENCE [LARGE SCALE GENOMIC DNA]</scope>
    <source>
        <strain evidence="4 5">N2SHLJ1</strain>
    </source>
</reference>
<dbReference type="InterPro" id="IPR051448">
    <property type="entry name" value="CdaR-like_regulators"/>
</dbReference>
<dbReference type="InterPro" id="IPR029016">
    <property type="entry name" value="GAF-like_dom_sf"/>
</dbReference>
<evidence type="ECO:0000313" key="4">
    <source>
        <dbReference type="EMBL" id="TBL79435.1"/>
    </source>
</evidence>
<comment type="caution">
    <text evidence="4">The sequence shown here is derived from an EMBL/GenBank/DDBJ whole genome shotgun (WGS) entry which is preliminary data.</text>
</comment>
<dbReference type="InterPro" id="IPR025736">
    <property type="entry name" value="PucR_C-HTH_dom"/>
</dbReference>
<dbReference type="RefSeq" id="WP_131013379.1">
    <property type="nucleotide sequence ID" value="NZ_SIRE01000007.1"/>
</dbReference>
<dbReference type="PANTHER" id="PTHR33744:SF1">
    <property type="entry name" value="DNA-BINDING TRANSCRIPTIONAL ACTIVATOR ADER"/>
    <property type="match status" value="1"/>
</dbReference>
<dbReference type="Gene3D" id="1.10.10.2840">
    <property type="entry name" value="PucR C-terminal helix-turn-helix domain"/>
    <property type="match status" value="1"/>
</dbReference>
<feature type="domain" description="CdaR GGDEF-like" evidence="3">
    <location>
        <begin position="168"/>
        <end position="291"/>
    </location>
</feature>
<dbReference type="Pfam" id="PF17853">
    <property type="entry name" value="GGDEF_2"/>
    <property type="match status" value="1"/>
</dbReference>
<dbReference type="AlphaFoldDB" id="A0A4Q9DTG9"/>
<dbReference type="Gene3D" id="3.30.450.40">
    <property type="match status" value="1"/>
</dbReference>